<comment type="pathway">
    <text evidence="2">Amino-acid degradation; L-valine degradation.</text>
</comment>
<dbReference type="EC" id="3.1.2.4" evidence="2"/>
<organism evidence="4 5">
    <name type="scientific">Malus baccata</name>
    <name type="common">Siberian crab apple</name>
    <name type="synonym">Pyrus baccata</name>
    <dbReference type="NCBI Taxonomy" id="106549"/>
    <lineage>
        <taxon>Eukaryota</taxon>
        <taxon>Viridiplantae</taxon>
        <taxon>Streptophyta</taxon>
        <taxon>Embryophyta</taxon>
        <taxon>Tracheophyta</taxon>
        <taxon>Spermatophyta</taxon>
        <taxon>Magnoliopsida</taxon>
        <taxon>eudicotyledons</taxon>
        <taxon>Gunneridae</taxon>
        <taxon>Pentapetalae</taxon>
        <taxon>rosids</taxon>
        <taxon>fabids</taxon>
        <taxon>Rosales</taxon>
        <taxon>Rosaceae</taxon>
        <taxon>Amygdaloideae</taxon>
        <taxon>Maleae</taxon>
        <taxon>Malus</taxon>
    </lineage>
</organism>
<keyword evidence="5" id="KW-1185">Reference proteome</keyword>
<dbReference type="SUPFAM" id="SSF52096">
    <property type="entry name" value="ClpP/crotonase"/>
    <property type="match status" value="1"/>
</dbReference>
<evidence type="ECO:0000259" key="3">
    <source>
        <dbReference type="Pfam" id="PF16113"/>
    </source>
</evidence>
<dbReference type="STRING" id="106549.A0A540KK78"/>
<dbReference type="GO" id="GO:0006574">
    <property type="term" value="P:L-valine catabolic process"/>
    <property type="evidence" value="ECO:0007669"/>
    <property type="project" value="UniProtKB-UniRule"/>
</dbReference>
<comment type="similarity">
    <text evidence="2">Belongs to the enoyl-CoA hydratase/isomerase family.</text>
</comment>
<dbReference type="GO" id="GO:0005829">
    <property type="term" value="C:cytosol"/>
    <property type="evidence" value="ECO:0007669"/>
    <property type="project" value="TreeGrafter"/>
</dbReference>
<comment type="caution">
    <text evidence="4">The sequence shown here is derived from an EMBL/GenBank/DDBJ whole genome shotgun (WGS) entry which is preliminary data.</text>
</comment>
<gene>
    <name evidence="4" type="ORF">C1H46_039874</name>
</gene>
<dbReference type="InterPro" id="IPR032259">
    <property type="entry name" value="HIBYL-CoA-H"/>
</dbReference>
<evidence type="ECO:0000256" key="1">
    <source>
        <dbReference type="ARBA" id="ARBA00022801"/>
    </source>
</evidence>
<name>A0A540KK78_MALBA</name>
<dbReference type="InterPro" id="IPR045004">
    <property type="entry name" value="ECH_dom"/>
</dbReference>
<dbReference type="PANTHER" id="PTHR43176">
    <property type="entry name" value="3-HYDROXYISOBUTYRYL-COA HYDROLASE-RELATED"/>
    <property type="match status" value="1"/>
</dbReference>
<comment type="function">
    <text evidence="2">Hydrolyzes 3-hydroxyisobutyryl-CoA (HIBYL-CoA), a saline catabolite. Has high activity toward isobutyryl-CoA. Could be an isobutyryl-CoA dehydrogenase that functions in valine catabolism.</text>
</comment>
<sequence>MDGITMGFGVGLSGHCRYRIIRERTVLANARECNLFVPRYWVFAYSSKESRRRICRISTPSDALYVGLGTHFVPSQNLAICAKESRWRGGELQVDSVMHVASIIRRTQCFNPDTGTLAPSPSDTWIYYKV</sequence>
<dbReference type="Proteomes" id="UP000315295">
    <property type="component" value="Unassembled WGS sequence"/>
</dbReference>
<dbReference type="GO" id="GO:0003860">
    <property type="term" value="F:3-hydroxyisobutyryl-CoA hydrolase activity"/>
    <property type="evidence" value="ECO:0007669"/>
    <property type="project" value="UniProtKB-UniRule"/>
</dbReference>
<feature type="domain" description="Enoyl-CoA hydratase/isomerase" evidence="3">
    <location>
        <begin position="1"/>
        <end position="28"/>
    </location>
</feature>
<dbReference type="PANTHER" id="PTHR43176:SF5">
    <property type="entry name" value="3-HYDROXYISOBUTYRYL-COA HYDROLASE-LIKE PROTEIN 4, MITOCHONDRIAL"/>
    <property type="match status" value="1"/>
</dbReference>
<accession>A0A540KK78</accession>
<dbReference type="AlphaFoldDB" id="A0A540KK78"/>
<proteinExistence type="inferred from homology"/>
<evidence type="ECO:0000256" key="2">
    <source>
        <dbReference type="RuleBase" id="RU369070"/>
    </source>
</evidence>
<comment type="catalytic activity">
    <reaction evidence="2">
        <text>3-hydroxy-2-methylpropanoyl-CoA + H2O = 3-hydroxy-2-methylpropanoate + CoA + H(+)</text>
        <dbReference type="Rhea" id="RHEA:20888"/>
        <dbReference type="ChEBI" id="CHEBI:11805"/>
        <dbReference type="ChEBI" id="CHEBI:15377"/>
        <dbReference type="ChEBI" id="CHEBI:15378"/>
        <dbReference type="ChEBI" id="CHEBI:57287"/>
        <dbReference type="ChEBI" id="CHEBI:57340"/>
        <dbReference type="EC" id="3.1.2.4"/>
    </reaction>
</comment>
<dbReference type="Pfam" id="PF16113">
    <property type="entry name" value="ECH_2"/>
    <property type="match status" value="1"/>
</dbReference>
<dbReference type="InterPro" id="IPR029045">
    <property type="entry name" value="ClpP/crotonase-like_dom_sf"/>
</dbReference>
<dbReference type="EMBL" id="VIEB01001168">
    <property type="protein sequence ID" value="TQD74589.1"/>
    <property type="molecule type" value="Genomic_DNA"/>
</dbReference>
<evidence type="ECO:0000313" key="4">
    <source>
        <dbReference type="EMBL" id="TQD74589.1"/>
    </source>
</evidence>
<reference evidence="4 5" key="1">
    <citation type="journal article" date="2019" name="G3 (Bethesda)">
        <title>Sequencing of a Wild Apple (Malus baccata) Genome Unravels the Differences Between Cultivated and Wild Apple Species Regarding Disease Resistance and Cold Tolerance.</title>
        <authorList>
            <person name="Chen X."/>
        </authorList>
    </citation>
    <scope>NUCLEOTIDE SEQUENCE [LARGE SCALE GENOMIC DNA]</scope>
    <source>
        <strain evidence="5">cv. Shandingzi</strain>
        <tissue evidence="4">Leaves</tissue>
    </source>
</reference>
<dbReference type="Gene3D" id="3.90.226.10">
    <property type="entry name" value="2-enoyl-CoA Hydratase, Chain A, domain 1"/>
    <property type="match status" value="1"/>
</dbReference>
<protein>
    <recommendedName>
        <fullName evidence="2">3-hydroxyisobutyryl-CoA hydrolase</fullName>
        <shortName evidence="2">HIB-CoA hydrolase</shortName>
        <shortName evidence="2">HIBYL-CoA-H</shortName>
        <ecNumber evidence="2">3.1.2.4</ecNumber>
    </recommendedName>
    <alternativeName>
        <fullName evidence="2">3-hydroxyisobutyryl-coenzyme A hydrolase</fullName>
    </alternativeName>
</protein>
<evidence type="ECO:0000313" key="5">
    <source>
        <dbReference type="Proteomes" id="UP000315295"/>
    </source>
</evidence>
<keyword evidence="1 2" id="KW-0378">Hydrolase</keyword>